<name>A0ACC2URM2_9FUNG</name>
<reference evidence="1" key="1">
    <citation type="submission" date="2022-04" db="EMBL/GenBank/DDBJ databases">
        <title>Genome of the entomopathogenic fungus Entomophthora muscae.</title>
        <authorList>
            <person name="Elya C."/>
            <person name="Lovett B.R."/>
            <person name="Lee E."/>
            <person name="Macias A.M."/>
            <person name="Hajek A.E."/>
            <person name="De Bivort B.L."/>
            <person name="Kasson M.T."/>
            <person name="De Fine Licht H.H."/>
            <person name="Stajich J.E."/>
        </authorList>
    </citation>
    <scope>NUCLEOTIDE SEQUENCE</scope>
    <source>
        <strain evidence="1">Berkeley</strain>
    </source>
</reference>
<evidence type="ECO:0000313" key="1">
    <source>
        <dbReference type="EMBL" id="KAJ9089427.1"/>
    </source>
</evidence>
<gene>
    <name evidence="1" type="primary">SPE1_4</name>
    <name evidence="1" type="ORF">DSO57_1013175</name>
</gene>
<dbReference type="EMBL" id="QTSX02000048">
    <property type="protein sequence ID" value="KAJ9089427.1"/>
    <property type="molecule type" value="Genomic_DNA"/>
</dbReference>
<dbReference type="EC" id="4.1.1.17" evidence="1"/>
<protein>
    <submittedName>
        <fullName evidence="1">Ornithine decarboxylase</fullName>
        <ecNumber evidence="1">4.1.1.17</ecNumber>
    </submittedName>
</protein>
<proteinExistence type="predicted"/>
<dbReference type="Proteomes" id="UP001165960">
    <property type="component" value="Unassembled WGS sequence"/>
</dbReference>
<sequence>MKDFSTISPLLTSSFPAALGFKSSRSRNDQKDLISIPNIPVNQLIAQEVSQPETEDSFFVADVGEVYRQLVQWESLFPDVKPFFAIKSNPDPIFLRLLANLGTGFDCASKNEIQCVLNYGVNPSRIIFANPCKPSSHIRFAAAHGVLKMTFDNVDELHKIKKFCPQAQVVLRILTDDSKSVCQFGIKFGASLIAAQELVATAHQLGLDLIGVSFHVGSGCFDGESYCDAIHRARVVFDAAAELGYKLHLLDIGGGFPGANTKDGSISLESIADAVHRAMVLYFPEGGIELISEPGRYFVASALTLSCNVTSLRSEPRDNVKISASNIADTIDCDIVSKDDHPTFKYYINDGVYGSFNCIMFDHAVIVPKVLKYRDTLVHEAGVSVSEPLYESSVWGPTCDSLDVITKSCFLPALAVGDWLYFSDLGAYTICAASEFNGFNKSRVIYTNTEASAVNARLNL</sequence>
<accession>A0ACC2URM2</accession>
<keyword evidence="1" id="KW-0456">Lyase</keyword>
<comment type="caution">
    <text evidence="1">The sequence shown here is derived from an EMBL/GenBank/DDBJ whole genome shotgun (WGS) entry which is preliminary data.</text>
</comment>
<keyword evidence="2" id="KW-1185">Reference proteome</keyword>
<organism evidence="1 2">
    <name type="scientific">Entomophthora muscae</name>
    <dbReference type="NCBI Taxonomy" id="34485"/>
    <lineage>
        <taxon>Eukaryota</taxon>
        <taxon>Fungi</taxon>
        <taxon>Fungi incertae sedis</taxon>
        <taxon>Zoopagomycota</taxon>
        <taxon>Entomophthoromycotina</taxon>
        <taxon>Entomophthoromycetes</taxon>
        <taxon>Entomophthorales</taxon>
        <taxon>Entomophthoraceae</taxon>
        <taxon>Entomophthora</taxon>
    </lineage>
</organism>
<evidence type="ECO:0000313" key="2">
    <source>
        <dbReference type="Proteomes" id="UP001165960"/>
    </source>
</evidence>